<dbReference type="Proteomes" id="UP000198649">
    <property type="component" value="Unassembled WGS sequence"/>
</dbReference>
<feature type="region of interest" description="Disordered" evidence="1">
    <location>
        <begin position="28"/>
        <end position="79"/>
    </location>
</feature>
<proteinExistence type="predicted"/>
<accession>A0A1I3H9Q9</accession>
<dbReference type="AlphaFoldDB" id="A0A1I3H9Q9"/>
<organism evidence="2 3">
    <name type="scientific">Nocardioides psychrotolerans</name>
    <dbReference type="NCBI Taxonomy" id="1005945"/>
    <lineage>
        <taxon>Bacteria</taxon>
        <taxon>Bacillati</taxon>
        <taxon>Actinomycetota</taxon>
        <taxon>Actinomycetes</taxon>
        <taxon>Propionibacteriales</taxon>
        <taxon>Nocardioidaceae</taxon>
        <taxon>Nocardioides</taxon>
    </lineage>
</organism>
<protein>
    <submittedName>
        <fullName evidence="2">Uncharacterized protein</fullName>
    </submittedName>
</protein>
<reference evidence="2 3" key="1">
    <citation type="submission" date="2016-10" db="EMBL/GenBank/DDBJ databases">
        <authorList>
            <person name="de Groot N.N."/>
        </authorList>
    </citation>
    <scope>NUCLEOTIDE SEQUENCE [LARGE SCALE GENOMIC DNA]</scope>
    <source>
        <strain evidence="2 3">CGMCC 1.11156</strain>
    </source>
</reference>
<evidence type="ECO:0000256" key="1">
    <source>
        <dbReference type="SAM" id="MobiDB-lite"/>
    </source>
</evidence>
<feature type="compositionally biased region" description="Acidic residues" evidence="1">
    <location>
        <begin position="50"/>
        <end position="60"/>
    </location>
</feature>
<sequence length="79" mass="7777">MLTAAIAHEVPFRISELIVVRASGAVTGALSKPSGTPAAGGTGDLPLEGGDAEGDDESEEAPAVIGSPGFLTTAKERSA</sequence>
<dbReference type="EMBL" id="FOQG01000007">
    <property type="protein sequence ID" value="SFI32403.1"/>
    <property type="molecule type" value="Genomic_DNA"/>
</dbReference>
<evidence type="ECO:0000313" key="3">
    <source>
        <dbReference type="Proteomes" id="UP000198649"/>
    </source>
</evidence>
<keyword evidence="3" id="KW-1185">Reference proteome</keyword>
<name>A0A1I3H9Q9_9ACTN</name>
<evidence type="ECO:0000313" key="2">
    <source>
        <dbReference type="EMBL" id="SFI32403.1"/>
    </source>
</evidence>
<gene>
    <name evidence="2" type="ORF">SAMN05216561_10789</name>
</gene>